<evidence type="ECO:0000313" key="3">
    <source>
        <dbReference type="Proteomes" id="UP000270411"/>
    </source>
</evidence>
<dbReference type="InterPro" id="IPR012902">
    <property type="entry name" value="N_methyl_site"/>
</dbReference>
<gene>
    <name evidence="2" type="ORF">EHF44_16145</name>
</gene>
<dbReference type="RefSeq" id="WP_124684583.1">
    <property type="nucleotide sequence ID" value="NZ_CP033969.1"/>
</dbReference>
<dbReference type="OrthoDB" id="9029037at2"/>
<proteinExistence type="predicted"/>
<dbReference type="AlphaFoldDB" id="A0A3G8H3D2"/>
<evidence type="ECO:0000313" key="2">
    <source>
        <dbReference type="EMBL" id="AZG14829.1"/>
    </source>
</evidence>
<protein>
    <submittedName>
        <fullName evidence="2">Prepilin-type N-terminal cleavage/methylation domain-containing protein</fullName>
    </submittedName>
</protein>
<dbReference type="Proteomes" id="UP000270411">
    <property type="component" value="Chromosome 1"/>
</dbReference>
<dbReference type="SUPFAM" id="SSF54523">
    <property type="entry name" value="Pili subunits"/>
    <property type="match status" value="1"/>
</dbReference>
<evidence type="ECO:0000256" key="1">
    <source>
        <dbReference type="SAM" id="MobiDB-lite"/>
    </source>
</evidence>
<organism evidence="2 3">
    <name type="scientific">Cupriavidus pauculus</name>
    <dbReference type="NCBI Taxonomy" id="82633"/>
    <lineage>
        <taxon>Bacteria</taxon>
        <taxon>Pseudomonadati</taxon>
        <taxon>Pseudomonadota</taxon>
        <taxon>Betaproteobacteria</taxon>
        <taxon>Burkholderiales</taxon>
        <taxon>Burkholderiaceae</taxon>
        <taxon>Cupriavidus</taxon>
    </lineage>
</organism>
<dbReference type="NCBIfam" id="TIGR02532">
    <property type="entry name" value="IV_pilin_GFxxxE"/>
    <property type="match status" value="1"/>
</dbReference>
<feature type="region of interest" description="Disordered" evidence="1">
    <location>
        <begin position="157"/>
        <end position="184"/>
    </location>
</feature>
<sequence>MKPRGFTLIEMVIAVALLAIVALMSYRALTGIIRGQQGVVDTMTDLREADRLFDQLAIDLADAVPDADLGAHAIAFDATQLRIVRRADGSADGEGPPRWQAVRYRSAEGVLWRELSSPLASRAEARAALSAAPVERQALVGRAAGMQVRGWLSDGARRGWAATDGERKPPAAPPGTAPTQPRNAVGGIEIVVLAGAPPSAYRRVIAAAQR</sequence>
<reference evidence="3" key="1">
    <citation type="submission" date="2018-11" db="EMBL/GenBank/DDBJ databases">
        <title>FDA dAtabase for Regulatory Grade micrObial Sequences (FDA-ARGOS): Supporting development and validation of Infectious Disease Dx tests.</title>
        <authorList>
            <person name="Goldberg B."/>
            <person name="Campos J."/>
            <person name="Tallon L."/>
            <person name="Sadzewicz L."/>
            <person name="Zhao X."/>
            <person name="Vavikolanu K."/>
            <person name="Mehta A."/>
            <person name="Aluvathingal J."/>
            <person name="Nadendla S."/>
            <person name="Geyer C."/>
            <person name="Nandy P."/>
            <person name="Yan Y."/>
            <person name="Sichtig H."/>
        </authorList>
    </citation>
    <scope>NUCLEOTIDE SEQUENCE [LARGE SCALE GENOMIC DNA]</scope>
    <source>
        <strain evidence="3">FDAARGOS_614</strain>
    </source>
</reference>
<dbReference type="KEGG" id="cpau:EHF44_16145"/>
<dbReference type="Pfam" id="PF07963">
    <property type="entry name" value="N_methyl"/>
    <property type="match status" value="1"/>
</dbReference>
<dbReference type="PROSITE" id="PS00409">
    <property type="entry name" value="PROKAR_NTER_METHYL"/>
    <property type="match status" value="1"/>
</dbReference>
<dbReference type="EMBL" id="CP033969">
    <property type="protein sequence ID" value="AZG14829.1"/>
    <property type="molecule type" value="Genomic_DNA"/>
</dbReference>
<dbReference type="InterPro" id="IPR045584">
    <property type="entry name" value="Pilin-like"/>
</dbReference>
<accession>A0A3G8H3D2</accession>
<name>A0A3G8H3D2_9BURK</name>